<comment type="caution">
    <text evidence="2">The sequence shown here is derived from an EMBL/GenBank/DDBJ whole genome shotgun (WGS) entry which is preliminary data.</text>
</comment>
<dbReference type="RefSeq" id="WP_331847906.1">
    <property type="nucleotide sequence ID" value="NZ_JAZHPZ010000009.1"/>
</dbReference>
<dbReference type="PIRSF" id="PIRSF016487">
    <property type="entry name" value="CYTH_UCP016487"/>
    <property type="match status" value="1"/>
</dbReference>
<accession>A0ABU7VVE5</accession>
<sequence>MPLEIERKFLLPAFPKAQIEDGTIQVVKEQVIDQTYLALDGDQELRVRKIKDLSTGEIGYTHTFKRGFGVAREEIEYPISAGLYEQMIHIRRAIPLVKKRTTARWNNILIEIDDYRQIDMNVLEVEFDSELEAAGFVPPDWFGPDISTDKRYSNKKVWRDLQSHW</sequence>
<proteinExistence type="predicted"/>
<dbReference type="Gene3D" id="2.40.320.10">
    <property type="entry name" value="Hypothetical Protein Pfu-838710-001"/>
    <property type="match status" value="1"/>
</dbReference>
<dbReference type="Proteomes" id="UP001306950">
    <property type="component" value="Unassembled WGS sequence"/>
</dbReference>
<dbReference type="InterPro" id="IPR023577">
    <property type="entry name" value="CYTH_domain"/>
</dbReference>
<evidence type="ECO:0000313" key="3">
    <source>
        <dbReference type="Proteomes" id="UP001306950"/>
    </source>
</evidence>
<organism evidence="2 3">
    <name type="scientific">Paenibacillus haidiansis</name>
    <dbReference type="NCBI Taxonomy" id="1574488"/>
    <lineage>
        <taxon>Bacteria</taxon>
        <taxon>Bacillati</taxon>
        <taxon>Bacillota</taxon>
        <taxon>Bacilli</taxon>
        <taxon>Bacillales</taxon>
        <taxon>Paenibacillaceae</taxon>
        <taxon>Paenibacillus</taxon>
    </lineage>
</organism>
<dbReference type="Pfam" id="PF01928">
    <property type="entry name" value="CYTH"/>
    <property type="match status" value="1"/>
</dbReference>
<keyword evidence="3" id="KW-1185">Reference proteome</keyword>
<evidence type="ECO:0000259" key="1">
    <source>
        <dbReference type="Pfam" id="PF01928"/>
    </source>
</evidence>
<dbReference type="InterPro" id="IPR033469">
    <property type="entry name" value="CYTH-like_dom_sf"/>
</dbReference>
<dbReference type="InterPro" id="IPR012042">
    <property type="entry name" value="NeuTTM/CthTTM-like"/>
</dbReference>
<dbReference type="PANTHER" id="PTHR40114">
    <property type="entry name" value="SLR0698 PROTEIN"/>
    <property type="match status" value="1"/>
</dbReference>
<dbReference type="PANTHER" id="PTHR40114:SF1">
    <property type="entry name" value="SLR0698 PROTEIN"/>
    <property type="match status" value="1"/>
</dbReference>
<name>A0ABU7VVE5_9BACL</name>
<protein>
    <submittedName>
        <fullName evidence="2">CYTH domain-containing protein</fullName>
    </submittedName>
</protein>
<reference evidence="2 3" key="1">
    <citation type="submission" date="2024-02" db="EMBL/GenBank/DDBJ databases">
        <title>A nitrogen-fixing paenibacillus bacterium.</title>
        <authorList>
            <person name="Zhang W.L."/>
            <person name="Chen S.F."/>
        </authorList>
    </citation>
    <scope>NUCLEOTIDE SEQUENCE [LARGE SCALE GENOMIC DNA]</scope>
    <source>
        <strain evidence="2 3">M1</strain>
    </source>
</reference>
<gene>
    <name evidence="2" type="ORF">V3851_17825</name>
</gene>
<feature type="domain" description="CYTH" evidence="1">
    <location>
        <begin position="3"/>
        <end position="134"/>
    </location>
</feature>
<evidence type="ECO:0000313" key="2">
    <source>
        <dbReference type="EMBL" id="MEF2967692.1"/>
    </source>
</evidence>
<dbReference type="SUPFAM" id="SSF55154">
    <property type="entry name" value="CYTH-like phosphatases"/>
    <property type="match status" value="1"/>
</dbReference>
<dbReference type="EMBL" id="JAZHPZ010000009">
    <property type="protein sequence ID" value="MEF2967692.1"/>
    <property type="molecule type" value="Genomic_DNA"/>
</dbReference>